<dbReference type="InterPro" id="IPR018499">
    <property type="entry name" value="Tetraspanin/Peripherin"/>
</dbReference>
<comment type="subcellular location">
    <subcellularLocation>
        <location evidence="1">Membrane</location>
        <topology evidence="1">Multi-pass membrane protein</topology>
    </subcellularLocation>
</comment>
<sequence>MVENLVKKMNVVLIGLVLATLLRVIIFYTIKHNGFKITTDVISYFIGLTNTIFVIIVLFWASFFLAYLTADWIAVGYIPVLMYVLNWTYYTFSERLRILSNSYDLYMGELSQMWLNYFNYNATNWPTLEKTLQCCGLEGPRSYMSYLQEVPKHCYNPELITLGCSHLVQNIFYPMQQIGLLMFRLTLCLELIILYIYAFKVGLTFGLDRKAST</sequence>
<keyword evidence="3 5" id="KW-1133">Transmembrane helix</keyword>
<dbReference type="OrthoDB" id="10033535at2759"/>
<keyword evidence="7" id="KW-1185">Reference proteome</keyword>
<dbReference type="GeneID" id="108041430"/>
<evidence type="ECO:0000256" key="3">
    <source>
        <dbReference type="ARBA" id="ARBA00022989"/>
    </source>
</evidence>
<dbReference type="SUPFAM" id="SSF48652">
    <property type="entry name" value="Tetraspanin"/>
    <property type="match status" value="1"/>
</dbReference>
<evidence type="ECO:0000256" key="1">
    <source>
        <dbReference type="ARBA" id="ARBA00004141"/>
    </source>
</evidence>
<evidence type="ECO:0000256" key="5">
    <source>
        <dbReference type="SAM" id="Phobius"/>
    </source>
</evidence>
<dbReference type="Proteomes" id="UP001652680">
    <property type="component" value="Unassembled WGS sequence"/>
</dbReference>
<evidence type="ECO:0000313" key="7">
    <source>
        <dbReference type="Proteomes" id="UP001652680"/>
    </source>
</evidence>
<reference evidence="7" key="1">
    <citation type="journal article" date="2021" name="Elife">
        <title>Highly contiguous assemblies of 101 drosophilid genomes.</title>
        <authorList>
            <person name="Kim B.Y."/>
            <person name="Wang J.R."/>
            <person name="Miller D.E."/>
            <person name="Barmina O."/>
            <person name="Delaney E."/>
            <person name="Thompson A."/>
            <person name="Comeault A.A."/>
            <person name="Peede D."/>
            <person name="D'Agostino E.R."/>
            <person name="Pelaez J."/>
            <person name="Aguilar J.M."/>
            <person name="Haji D."/>
            <person name="Matsunaga T."/>
            <person name="Armstrong E.E."/>
            <person name="Zych M."/>
            <person name="Ogawa Y."/>
            <person name="Stamenkovic-Radak M."/>
            <person name="Jelic M."/>
            <person name="Veselinovic M.S."/>
            <person name="Tanaskovic M."/>
            <person name="Eric P."/>
            <person name="Gao J.J."/>
            <person name="Katoh T.K."/>
            <person name="Toda M.J."/>
            <person name="Watabe H."/>
            <person name="Watada M."/>
            <person name="Davis J.S."/>
            <person name="Moyle L.C."/>
            <person name="Manoli G."/>
            <person name="Bertolini E."/>
            <person name="Kostal V."/>
            <person name="Hawley R.S."/>
            <person name="Takahashi A."/>
            <person name="Jones C.D."/>
            <person name="Price D.K."/>
            <person name="Whiteman N."/>
            <person name="Kopp A."/>
            <person name="Matute D.R."/>
            <person name="Petrov D.A."/>
        </authorList>
    </citation>
    <scope>NUCLEOTIDE SEQUENCE [LARGE SCALE GENOMIC DNA]</scope>
</reference>
<evidence type="ECO:0000256" key="2">
    <source>
        <dbReference type="ARBA" id="ARBA00022692"/>
    </source>
</evidence>
<reference evidence="8" key="2">
    <citation type="submission" date="2025-04" db="UniProtKB">
        <authorList>
            <consortium name="RefSeq"/>
        </authorList>
    </citation>
    <scope>IDENTIFICATION</scope>
</reference>
<dbReference type="AlphaFoldDB" id="A0A6P4E9V1"/>
<dbReference type="EnsemblMetazoa" id="XM_017119358.1">
    <property type="protein sequence ID" value="XP_016974847.1"/>
    <property type="gene ID" value="LOC108041430"/>
</dbReference>
<keyword evidence="4 5" id="KW-0472">Membrane</keyword>
<dbReference type="Gene3D" id="1.10.1450.10">
    <property type="entry name" value="Tetraspanin"/>
    <property type="match status" value="1"/>
</dbReference>
<reference evidence="6" key="3">
    <citation type="submission" date="2025-05" db="UniProtKB">
        <authorList>
            <consortium name="EnsemblMetazoa"/>
        </authorList>
    </citation>
    <scope>IDENTIFICATION</scope>
</reference>
<dbReference type="Pfam" id="PF00335">
    <property type="entry name" value="Tetraspanin"/>
    <property type="match status" value="1"/>
</dbReference>
<evidence type="ECO:0000256" key="4">
    <source>
        <dbReference type="ARBA" id="ARBA00023136"/>
    </source>
</evidence>
<keyword evidence="2 5" id="KW-0812">Transmembrane</keyword>
<name>A0A6P4E9V1_DRORH</name>
<dbReference type="GO" id="GO:0016020">
    <property type="term" value="C:membrane"/>
    <property type="evidence" value="ECO:0007669"/>
    <property type="project" value="UniProtKB-SubCell"/>
</dbReference>
<feature type="transmembrane region" description="Helical" evidence="5">
    <location>
        <begin position="12"/>
        <end position="30"/>
    </location>
</feature>
<feature type="transmembrane region" description="Helical" evidence="5">
    <location>
        <begin position="72"/>
        <end position="92"/>
    </location>
</feature>
<evidence type="ECO:0000313" key="6">
    <source>
        <dbReference type="EnsemblMetazoa" id="XP_016974847.1"/>
    </source>
</evidence>
<feature type="transmembrane region" description="Helical" evidence="5">
    <location>
        <begin position="178"/>
        <end position="198"/>
    </location>
</feature>
<gene>
    <name evidence="8" type="primary">LOC108041430</name>
    <name evidence="6" type="synonym">108041430</name>
</gene>
<accession>A0A6P4E9V1</accession>
<dbReference type="RefSeq" id="XP_016974847.1">
    <property type="nucleotide sequence ID" value="XM_017119358.1"/>
</dbReference>
<proteinExistence type="predicted"/>
<protein>
    <submittedName>
        <fullName evidence="8">Uncharacterized protein LOC108041430</fullName>
    </submittedName>
</protein>
<evidence type="ECO:0000313" key="8">
    <source>
        <dbReference type="RefSeq" id="XP_016974847.1"/>
    </source>
</evidence>
<feature type="transmembrane region" description="Helical" evidence="5">
    <location>
        <begin position="42"/>
        <end position="66"/>
    </location>
</feature>
<organism evidence="8">
    <name type="scientific">Drosophila rhopaloa</name>
    <name type="common">Fruit fly</name>
    <dbReference type="NCBI Taxonomy" id="1041015"/>
    <lineage>
        <taxon>Eukaryota</taxon>
        <taxon>Metazoa</taxon>
        <taxon>Ecdysozoa</taxon>
        <taxon>Arthropoda</taxon>
        <taxon>Hexapoda</taxon>
        <taxon>Insecta</taxon>
        <taxon>Pterygota</taxon>
        <taxon>Neoptera</taxon>
        <taxon>Endopterygota</taxon>
        <taxon>Diptera</taxon>
        <taxon>Brachycera</taxon>
        <taxon>Muscomorpha</taxon>
        <taxon>Ephydroidea</taxon>
        <taxon>Drosophilidae</taxon>
        <taxon>Drosophila</taxon>
        <taxon>Sophophora</taxon>
    </lineage>
</organism>
<dbReference type="InterPro" id="IPR008952">
    <property type="entry name" value="Tetraspanin_EC2_sf"/>
</dbReference>